<name>A0A317NFD4_9NOCA</name>
<dbReference type="AlphaFoldDB" id="A0A317NFD4"/>
<accession>A0A317NFD4</accession>
<dbReference type="InterPro" id="IPR025240">
    <property type="entry name" value="DUF4189"/>
</dbReference>
<keyword evidence="4" id="KW-1185">Reference proteome</keyword>
<feature type="signal peptide" evidence="1">
    <location>
        <begin position="1"/>
        <end position="26"/>
    </location>
</feature>
<dbReference type="Proteomes" id="UP000246410">
    <property type="component" value="Unassembled WGS sequence"/>
</dbReference>
<keyword evidence="1" id="KW-0732">Signal</keyword>
<feature type="chain" id="PRO_5039478318" evidence="1">
    <location>
        <begin position="27"/>
        <end position="145"/>
    </location>
</feature>
<dbReference type="EMBL" id="QGTL01000007">
    <property type="protein sequence ID" value="PWV73653.1"/>
    <property type="molecule type" value="Genomic_DNA"/>
</dbReference>
<evidence type="ECO:0000259" key="2">
    <source>
        <dbReference type="Pfam" id="PF13827"/>
    </source>
</evidence>
<evidence type="ECO:0000313" key="4">
    <source>
        <dbReference type="Proteomes" id="UP000246410"/>
    </source>
</evidence>
<proteinExistence type="predicted"/>
<comment type="caution">
    <text evidence="3">The sequence shown here is derived from an EMBL/GenBank/DDBJ whole genome shotgun (WGS) entry which is preliminary data.</text>
</comment>
<sequence>MKVMGKAVVAAAAVGLAAGSVIGAGAANAEENLYGAIAFSGEQWYYGTSVDAFSREDAIDEALFWCGFDGASDCIVLVDWSDGCGALVYTDGAVGTGAGFNSSAALFAAHTSLARFHPPAFLANVGSADKSDTQISEVVCTANAS</sequence>
<evidence type="ECO:0000256" key="1">
    <source>
        <dbReference type="SAM" id="SignalP"/>
    </source>
</evidence>
<protein>
    <submittedName>
        <fullName evidence="3">Uncharacterized protein DUF4189</fullName>
    </submittedName>
</protein>
<gene>
    <name evidence="3" type="ORF">DFR69_107280</name>
</gene>
<reference evidence="3 4" key="1">
    <citation type="submission" date="2018-05" db="EMBL/GenBank/DDBJ databases">
        <title>Genomic Encyclopedia of Type Strains, Phase IV (KMG-IV): sequencing the most valuable type-strain genomes for metagenomic binning, comparative biology and taxonomic classification.</title>
        <authorList>
            <person name="Goeker M."/>
        </authorList>
    </citation>
    <scope>NUCLEOTIDE SEQUENCE [LARGE SCALE GENOMIC DNA]</scope>
    <source>
        <strain evidence="3 4">DSM 44717</strain>
    </source>
</reference>
<organism evidence="3 4">
    <name type="scientific">Nocardia neocaledoniensis</name>
    <dbReference type="NCBI Taxonomy" id="236511"/>
    <lineage>
        <taxon>Bacteria</taxon>
        <taxon>Bacillati</taxon>
        <taxon>Actinomycetota</taxon>
        <taxon>Actinomycetes</taxon>
        <taxon>Mycobacteriales</taxon>
        <taxon>Nocardiaceae</taxon>
        <taxon>Nocardia</taxon>
    </lineage>
</organism>
<dbReference type="Pfam" id="PF13827">
    <property type="entry name" value="DUF4189"/>
    <property type="match status" value="1"/>
</dbReference>
<evidence type="ECO:0000313" key="3">
    <source>
        <dbReference type="EMBL" id="PWV73653.1"/>
    </source>
</evidence>
<feature type="domain" description="DUF4189" evidence="2">
    <location>
        <begin position="34"/>
        <end position="105"/>
    </location>
</feature>